<dbReference type="EMBL" id="FTOG01000001">
    <property type="protein sequence ID" value="SIS47210.1"/>
    <property type="molecule type" value="Genomic_DNA"/>
</dbReference>
<keyword evidence="3" id="KW-1185">Reference proteome</keyword>
<organism evidence="2 3">
    <name type="scientific">Rhodobacter aestuarii</name>
    <dbReference type="NCBI Taxonomy" id="453582"/>
    <lineage>
        <taxon>Bacteria</taxon>
        <taxon>Pseudomonadati</taxon>
        <taxon>Pseudomonadota</taxon>
        <taxon>Alphaproteobacteria</taxon>
        <taxon>Rhodobacterales</taxon>
        <taxon>Rhodobacter group</taxon>
        <taxon>Rhodobacter</taxon>
    </lineage>
</organism>
<dbReference type="AlphaFoldDB" id="A0A1N7JD26"/>
<evidence type="ECO:0008006" key="4">
    <source>
        <dbReference type="Google" id="ProtNLM"/>
    </source>
</evidence>
<dbReference type="Proteomes" id="UP000186221">
    <property type="component" value="Unassembled WGS sequence"/>
</dbReference>
<protein>
    <recommendedName>
        <fullName evidence="4">Metallothionein</fullName>
    </recommendedName>
</protein>
<dbReference type="RefSeq" id="WP_139327782.1">
    <property type="nucleotide sequence ID" value="NZ_FTOG01000001.1"/>
</dbReference>
<gene>
    <name evidence="2" type="ORF">SAMN05421580_101618</name>
</gene>
<evidence type="ECO:0000256" key="1">
    <source>
        <dbReference type="SAM" id="SignalP"/>
    </source>
</evidence>
<keyword evidence="1" id="KW-0732">Signal</keyword>
<proteinExistence type="predicted"/>
<feature type="signal peptide" evidence="1">
    <location>
        <begin position="1"/>
        <end position="21"/>
    </location>
</feature>
<reference evidence="3" key="1">
    <citation type="submission" date="2017-01" db="EMBL/GenBank/DDBJ databases">
        <authorList>
            <person name="Varghese N."/>
            <person name="Submissions S."/>
        </authorList>
    </citation>
    <scope>NUCLEOTIDE SEQUENCE [LARGE SCALE GENOMIC DNA]</scope>
    <source>
        <strain evidence="3">DSM 19945</strain>
    </source>
</reference>
<feature type="chain" id="PRO_5013043264" description="Metallothionein" evidence="1">
    <location>
        <begin position="22"/>
        <end position="84"/>
    </location>
</feature>
<evidence type="ECO:0000313" key="2">
    <source>
        <dbReference type="EMBL" id="SIS47210.1"/>
    </source>
</evidence>
<evidence type="ECO:0000313" key="3">
    <source>
        <dbReference type="Proteomes" id="UP000186221"/>
    </source>
</evidence>
<accession>A0A1N7JD26</accession>
<sequence length="84" mass="8851">MQRFSVFILAASLVLASPITAQESPVVDAPQSEAEHALRVLQREGAPTVSAYCCKHCHKGKACGNSCISRSYTCHKGPGCACDG</sequence>
<name>A0A1N7JD26_9RHOB</name>